<proteinExistence type="inferred from homology"/>
<evidence type="ECO:0000313" key="12">
    <source>
        <dbReference type="EMBL" id="WFD49418.1"/>
    </source>
</evidence>
<keyword evidence="9" id="KW-1208">Phospholipid metabolism</keyword>
<dbReference type="PROSITE" id="PS00379">
    <property type="entry name" value="CDP_ALCOHOL_P_TRANSF"/>
    <property type="match status" value="1"/>
</dbReference>
<name>A0ABY8EUY3_MALFU</name>
<dbReference type="InterPro" id="IPR048254">
    <property type="entry name" value="CDP_ALCOHOL_P_TRANSF_CS"/>
</dbReference>
<dbReference type="Gene3D" id="1.20.120.1760">
    <property type="match status" value="1"/>
</dbReference>
<sequence length="337" mass="36713">MHVPLGPCGAAAHLLRAHARVAAHTGRLWSTARTGLPAHSARTGAWAAPDALCGPLRCAGRAAFSMDAPRRAASDPKRDVVVNGATDVRNAVTKGTVGPSVDRVGEAAEHDVRPGAEQHVPPVPPPPSTGKRVAEDLLTVPNVLTMSRIALCPVIGWAVLTHRPVWAVGLLTVAASTDLLDGWIARRWKSYTVFGSIADPAADKLLMATMVVALTASGQMPWPLAAVILGRDVYLMLLAFYMRYRSLPKPRTWARYWDPRYPSVQVSPTRLSKYNTFLQLVLVAVLTVYPCLPEAYQIHPHVTRTRDALEWVVAGTTVYTGLTYAFTRRAVRYLHVK</sequence>
<feature type="transmembrane region" description="Helical" evidence="11">
    <location>
        <begin position="277"/>
        <end position="296"/>
    </location>
</feature>
<accession>A0ABY8EUY3</accession>
<dbReference type="PANTHER" id="PTHR14269">
    <property type="entry name" value="CDP-DIACYLGLYCEROL--GLYCEROL-3-PHOSPHATE 3-PHOSPHATIDYLTRANSFERASE-RELATED"/>
    <property type="match status" value="1"/>
</dbReference>
<keyword evidence="7 11" id="KW-0472">Membrane</keyword>
<feature type="transmembrane region" description="Helical" evidence="11">
    <location>
        <begin position="308"/>
        <end position="327"/>
    </location>
</feature>
<evidence type="ECO:0000256" key="10">
    <source>
        <dbReference type="RuleBase" id="RU003750"/>
    </source>
</evidence>
<dbReference type="InterPro" id="IPR043130">
    <property type="entry name" value="CDP-OH_PTrfase_TM_dom"/>
</dbReference>
<evidence type="ECO:0000256" key="8">
    <source>
        <dbReference type="ARBA" id="ARBA00023209"/>
    </source>
</evidence>
<dbReference type="InterPro" id="IPR000462">
    <property type="entry name" value="CDP-OH_P_trans"/>
</dbReference>
<feature type="transmembrane region" description="Helical" evidence="11">
    <location>
        <begin position="222"/>
        <end position="241"/>
    </location>
</feature>
<evidence type="ECO:0000256" key="6">
    <source>
        <dbReference type="ARBA" id="ARBA00023098"/>
    </source>
</evidence>
<evidence type="ECO:0000313" key="13">
    <source>
        <dbReference type="Proteomes" id="UP000818624"/>
    </source>
</evidence>
<dbReference type="EMBL" id="CP046238">
    <property type="protein sequence ID" value="WFD49418.1"/>
    <property type="molecule type" value="Genomic_DNA"/>
</dbReference>
<dbReference type="Proteomes" id="UP000818624">
    <property type="component" value="Chromosome 5"/>
</dbReference>
<dbReference type="Pfam" id="PF01066">
    <property type="entry name" value="CDP-OH_P_transf"/>
    <property type="match status" value="1"/>
</dbReference>
<gene>
    <name evidence="12" type="ORF">GLX27_004098</name>
</gene>
<keyword evidence="2" id="KW-0444">Lipid biosynthesis</keyword>
<dbReference type="PANTHER" id="PTHR14269:SF60">
    <property type="entry name" value="CARDIOLIPIN SYNTHASE (CMP-FORMING)"/>
    <property type="match status" value="1"/>
</dbReference>
<comment type="similarity">
    <text evidence="10">Belongs to the CDP-alcohol phosphatidyltransferase class-I family.</text>
</comment>
<evidence type="ECO:0000256" key="7">
    <source>
        <dbReference type="ARBA" id="ARBA00023136"/>
    </source>
</evidence>
<keyword evidence="5 11" id="KW-1133">Transmembrane helix</keyword>
<evidence type="ECO:0000256" key="11">
    <source>
        <dbReference type="SAM" id="Phobius"/>
    </source>
</evidence>
<organism evidence="12 13">
    <name type="scientific">Malassezia furfur</name>
    <name type="common">Pityriasis versicolor infection agent</name>
    <name type="synonym">Pityrosporum furfur</name>
    <dbReference type="NCBI Taxonomy" id="55194"/>
    <lineage>
        <taxon>Eukaryota</taxon>
        <taxon>Fungi</taxon>
        <taxon>Dikarya</taxon>
        <taxon>Basidiomycota</taxon>
        <taxon>Ustilaginomycotina</taxon>
        <taxon>Malasseziomycetes</taxon>
        <taxon>Malasseziales</taxon>
        <taxon>Malasseziaceae</taxon>
        <taxon>Malassezia</taxon>
    </lineage>
</organism>
<reference evidence="12 13" key="1">
    <citation type="journal article" date="2020" name="Elife">
        <title>Loss of centromere function drives karyotype evolution in closely related Malassezia species.</title>
        <authorList>
            <person name="Sankaranarayanan S.R."/>
            <person name="Ianiri G."/>
            <person name="Coelho M.A."/>
            <person name="Reza M.H."/>
            <person name="Thimmappa B.C."/>
            <person name="Ganguly P."/>
            <person name="Vadnala R.N."/>
            <person name="Sun S."/>
            <person name="Siddharthan R."/>
            <person name="Tellgren-Roth C."/>
            <person name="Dawson T.L."/>
            <person name="Heitman J."/>
            <person name="Sanyal K."/>
        </authorList>
    </citation>
    <scope>NUCLEOTIDE SEQUENCE [LARGE SCALE GENOMIC DNA]</scope>
    <source>
        <strain evidence="12">CBS14141</strain>
    </source>
</reference>
<comment type="subcellular location">
    <subcellularLocation>
        <location evidence="1">Membrane</location>
        <topology evidence="1">Multi-pass membrane protein</topology>
    </subcellularLocation>
</comment>
<evidence type="ECO:0000256" key="4">
    <source>
        <dbReference type="ARBA" id="ARBA00022692"/>
    </source>
</evidence>
<evidence type="ECO:0000256" key="3">
    <source>
        <dbReference type="ARBA" id="ARBA00022679"/>
    </source>
</evidence>
<keyword evidence="4 11" id="KW-0812">Transmembrane</keyword>
<dbReference type="InterPro" id="IPR050324">
    <property type="entry name" value="CDP-alcohol_PTase-I"/>
</dbReference>
<keyword evidence="6" id="KW-0443">Lipid metabolism</keyword>
<keyword evidence="8" id="KW-0594">Phospholipid biosynthesis</keyword>
<evidence type="ECO:0000256" key="2">
    <source>
        <dbReference type="ARBA" id="ARBA00022516"/>
    </source>
</evidence>
<keyword evidence="3 10" id="KW-0808">Transferase</keyword>
<keyword evidence="13" id="KW-1185">Reference proteome</keyword>
<evidence type="ECO:0000256" key="1">
    <source>
        <dbReference type="ARBA" id="ARBA00004141"/>
    </source>
</evidence>
<evidence type="ECO:0000256" key="5">
    <source>
        <dbReference type="ARBA" id="ARBA00022989"/>
    </source>
</evidence>
<protein>
    <submittedName>
        <fullName evidence="12">Cardiolipin synthase (CMP-forming)</fullName>
        <ecNumber evidence="12">2.7.8.41</ecNumber>
    </submittedName>
</protein>
<dbReference type="GO" id="GO:0043337">
    <property type="term" value="F:cardiolipin synthase (CMP-forming)"/>
    <property type="evidence" value="ECO:0007669"/>
    <property type="project" value="UniProtKB-EC"/>
</dbReference>
<dbReference type="EC" id="2.7.8.41" evidence="12"/>
<evidence type="ECO:0000256" key="9">
    <source>
        <dbReference type="ARBA" id="ARBA00023264"/>
    </source>
</evidence>